<dbReference type="GO" id="GO:0033202">
    <property type="term" value="C:DNA helicase complex"/>
    <property type="evidence" value="ECO:0007669"/>
    <property type="project" value="TreeGrafter"/>
</dbReference>
<feature type="domain" description="UvrD-like helicase C-terminal" evidence="14">
    <location>
        <begin position="282"/>
        <end position="563"/>
    </location>
</feature>
<dbReference type="EC" id="5.6.2.4" evidence="9"/>
<sequence>MFDFLKDLDENQLSAVKYNDGPQLVIAGAGAGKTRVLTYKIAYLLKNGIKPWNMLALTFTNKAADEMKERIGILVGDKLARQIHMGTFHSVFYRILRNEINKIDYKPNFTIYDESDSKSLVNSIIKEYNIDEKKYSPGFVLSQISYAKNNLINVDDFSANGKTNVIGTIYREYIQRCHIANVMDFDDLLVLTYRLFMDNPEILADYADRFRYVLVDEYQDTNYVQQKIIELFYRKNAFICLVGDDAQSIYSFRGANIDYILEFPKKNGFEIFKLEQNYRSTKNIVAAANSLIKHNEHQIYKDVYSKKDEGGKLDLKIAYSDREEACIVCNEIKRIKRQSGCDYKDFCVLYRTNSQSRVIEEELINKSIPYKIFGGLNFYQRKEIKDIIAYFRLTVNTDDEEAIRRVINYPVRGIGTTTLKKLTESAKANSVSIWEVISFPDKYRLNVKSNTKNKLIDFHDFIEECKCKSKKLDAYEFGIEIIDKSGIKGVLYSNGSPEDVARQQNVEELLSALKDFVDNKKEEGQEDFYISDFLQTISLISTIDDNNNDDNTVSLMTIHSAKGLEFSTVFIVGVEENIIPNIRMSSSLREIEEERRLMYVAITRAQMHCIITYAKSRYRYGKMEFCRPSRFISEIDSNYIHNNEADIRTGTDSAKWGRASNMFTNRHVKVSHFTNENLVSKNRPMESDISASVDYNSDVKIGDIIEHQRFGIGTIEMLDGEGENTKATVRFNNAGTKQLLLKFAKYKIIS</sequence>
<comment type="catalytic activity">
    <reaction evidence="11">
        <text>ATP + H2O = ADP + phosphate + H(+)</text>
        <dbReference type="Rhea" id="RHEA:13065"/>
        <dbReference type="ChEBI" id="CHEBI:15377"/>
        <dbReference type="ChEBI" id="CHEBI:15378"/>
        <dbReference type="ChEBI" id="CHEBI:30616"/>
        <dbReference type="ChEBI" id="CHEBI:43474"/>
        <dbReference type="ChEBI" id="CHEBI:456216"/>
        <dbReference type="EC" id="5.6.2.4"/>
    </reaction>
</comment>
<dbReference type="AlphaFoldDB" id="A0AAW7JRC7"/>
<dbReference type="Gene3D" id="1.10.10.160">
    <property type="match status" value="1"/>
</dbReference>
<evidence type="ECO:0000259" key="13">
    <source>
        <dbReference type="PROSITE" id="PS51198"/>
    </source>
</evidence>
<keyword evidence="5 12" id="KW-0067">ATP-binding</keyword>
<dbReference type="RefSeq" id="WP_289825018.1">
    <property type="nucleotide sequence ID" value="NZ_JAUEIE010000004.1"/>
</dbReference>
<evidence type="ECO:0000313" key="18">
    <source>
        <dbReference type="Proteomes" id="UP001168478"/>
    </source>
</evidence>
<dbReference type="PROSITE" id="PS51198">
    <property type="entry name" value="UVRD_HELICASE_ATP_BIND"/>
    <property type="match status" value="1"/>
</dbReference>
<evidence type="ECO:0000256" key="12">
    <source>
        <dbReference type="PROSITE-ProRule" id="PRU00560"/>
    </source>
</evidence>
<evidence type="ECO:0000256" key="2">
    <source>
        <dbReference type="ARBA" id="ARBA00022741"/>
    </source>
</evidence>
<dbReference type="Gene3D" id="3.40.50.300">
    <property type="entry name" value="P-loop containing nucleotide triphosphate hydrolases"/>
    <property type="match status" value="2"/>
</dbReference>
<evidence type="ECO:0000256" key="3">
    <source>
        <dbReference type="ARBA" id="ARBA00022801"/>
    </source>
</evidence>
<evidence type="ECO:0000259" key="14">
    <source>
        <dbReference type="PROSITE" id="PS51217"/>
    </source>
</evidence>
<evidence type="ECO:0000313" key="15">
    <source>
        <dbReference type="EMBL" id="MDN0022493.1"/>
    </source>
</evidence>
<keyword evidence="16" id="KW-0269">Exonuclease</keyword>
<evidence type="ECO:0000313" key="16">
    <source>
        <dbReference type="EMBL" id="MDN0025510.1"/>
    </source>
</evidence>
<evidence type="ECO:0000256" key="9">
    <source>
        <dbReference type="ARBA" id="ARBA00034808"/>
    </source>
</evidence>
<dbReference type="SUPFAM" id="SSF52540">
    <property type="entry name" value="P-loop containing nucleoside triphosphate hydrolases"/>
    <property type="match status" value="1"/>
</dbReference>
<dbReference type="PANTHER" id="PTHR11070">
    <property type="entry name" value="UVRD / RECB / PCRA DNA HELICASE FAMILY MEMBER"/>
    <property type="match status" value="1"/>
</dbReference>
<dbReference type="Pfam" id="PF21196">
    <property type="entry name" value="PcrA_UvrD_tudor"/>
    <property type="match status" value="1"/>
</dbReference>
<evidence type="ECO:0000256" key="6">
    <source>
        <dbReference type="ARBA" id="ARBA00023125"/>
    </source>
</evidence>
<evidence type="ECO:0000256" key="4">
    <source>
        <dbReference type="ARBA" id="ARBA00022806"/>
    </source>
</evidence>
<dbReference type="InterPro" id="IPR014017">
    <property type="entry name" value="DNA_helicase_UvrD-like_C"/>
</dbReference>
<keyword evidence="2 12" id="KW-0547">Nucleotide-binding</keyword>
<comment type="catalytic activity">
    <reaction evidence="8">
        <text>Couples ATP hydrolysis with the unwinding of duplex DNA by translocating in the 3'-5' direction.</text>
        <dbReference type="EC" id="5.6.2.4"/>
    </reaction>
</comment>
<dbReference type="GO" id="GO:0004527">
    <property type="term" value="F:exonuclease activity"/>
    <property type="evidence" value="ECO:0007669"/>
    <property type="project" value="UniProtKB-KW"/>
</dbReference>
<keyword evidence="17" id="KW-1185">Reference proteome</keyword>
<keyword evidence="6" id="KW-0238">DNA-binding</keyword>
<reference evidence="16" key="2">
    <citation type="submission" date="2023-08" db="EMBL/GenBank/DDBJ databases">
        <title>Identification and characterization of horizontal gene transfer across gut microbiota members of farm animals based on homology search.</title>
        <authorList>
            <person name="Schwarzerova J."/>
            <person name="Nykrynova M."/>
            <person name="Jureckova K."/>
            <person name="Cejkova D."/>
            <person name="Rychlik I."/>
        </authorList>
    </citation>
    <scope>NUCLEOTIDE SEQUENCE</scope>
    <source>
        <strain evidence="16">ET15</strain>
        <strain evidence="15">ET37</strain>
    </source>
</reference>
<dbReference type="Pfam" id="PF00580">
    <property type="entry name" value="UvrD-helicase"/>
    <property type="match status" value="1"/>
</dbReference>
<dbReference type="PROSITE" id="PS51217">
    <property type="entry name" value="UVRD_HELICASE_CTER"/>
    <property type="match status" value="1"/>
</dbReference>
<dbReference type="GO" id="GO:0005829">
    <property type="term" value="C:cytosol"/>
    <property type="evidence" value="ECO:0007669"/>
    <property type="project" value="TreeGrafter"/>
</dbReference>
<dbReference type="InterPro" id="IPR000212">
    <property type="entry name" value="DNA_helicase_UvrD/REP"/>
</dbReference>
<evidence type="ECO:0000256" key="1">
    <source>
        <dbReference type="ARBA" id="ARBA00009922"/>
    </source>
</evidence>
<comment type="caution">
    <text evidence="16">The sequence shown here is derived from an EMBL/GenBank/DDBJ whole genome shotgun (WGS) entry which is preliminary data.</text>
</comment>
<dbReference type="GO" id="GO:0005524">
    <property type="term" value="F:ATP binding"/>
    <property type="evidence" value="ECO:0007669"/>
    <property type="project" value="UniProtKB-UniRule"/>
</dbReference>
<dbReference type="CDD" id="cd17932">
    <property type="entry name" value="DEXQc_UvrD"/>
    <property type="match status" value="1"/>
</dbReference>
<evidence type="ECO:0000256" key="5">
    <source>
        <dbReference type="ARBA" id="ARBA00022840"/>
    </source>
</evidence>
<evidence type="ECO:0000256" key="7">
    <source>
        <dbReference type="ARBA" id="ARBA00023235"/>
    </source>
</evidence>
<keyword evidence="7" id="KW-0413">Isomerase</keyword>
<evidence type="ECO:0000256" key="10">
    <source>
        <dbReference type="ARBA" id="ARBA00034923"/>
    </source>
</evidence>
<evidence type="ECO:0000256" key="11">
    <source>
        <dbReference type="ARBA" id="ARBA00048988"/>
    </source>
</evidence>
<evidence type="ECO:0000313" key="17">
    <source>
        <dbReference type="Proteomes" id="UP001167831"/>
    </source>
</evidence>
<evidence type="ECO:0000256" key="8">
    <source>
        <dbReference type="ARBA" id="ARBA00034617"/>
    </source>
</evidence>
<dbReference type="InterPro" id="IPR014016">
    <property type="entry name" value="UvrD-like_ATP-bd"/>
</dbReference>
<dbReference type="Gene3D" id="1.10.486.10">
    <property type="entry name" value="PCRA, domain 4"/>
    <property type="match status" value="1"/>
</dbReference>
<organism evidence="16 18">
    <name type="scientific">Leyella lascolaii</name>
    <dbReference type="NCBI Taxonomy" id="1776379"/>
    <lineage>
        <taxon>Bacteria</taxon>
        <taxon>Pseudomonadati</taxon>
        <taxon>Bacteroidota</taxon>
        <taxon>Bacteroidia</taxon>
        <taxon>Bacteroidales</taxon>
        <taxon>Prevotellaceae</taxon>
        <taxon>Leyella</taxon>
    </lineage>
</organism>
<accession>A0AAW7JRC7</accession>
<proteinExistence type="inferred from homology"/>
<dbReference type="InterPro" id="IPR027417">
    <property type="entry name" value="P-loop_NTPase"/>
</dbReference>
<name>A0AAW7JRC7_9BACT</name>
<dbReference type="Pfam" id="PF13361">
    <property type="entry name" value="UvrD_C"/>
    <property type="match status" value="1"/>
</dbReference>
<dbReference type="PANTHER" id="PTHR11070:SF2">
    <property type="entry name" value="ATP-DEPENDENT DNA HELICASE SRS2"/>
    <property type="match status" value="1"/>
</dbReference>
<keyword evidence="3 12" id="KW-0378">Hydrolase</keyword>
<reference evidence="16" key="1">
    <citation type="submission" date="2023-06" db="EMBL/GenBank/DDBJ databases">
        <authorList>
            <person name="Zeman M."/>
            <person name="Kubasova T."/>
            <person name="Jahodarova E."/>
            <person name="Nykrynova M."/>
            <person name="Rychlik I."/>
        </authorList>
    </citation>
    <scope>NUCLEOTIDE SEQUENCE</scope>
    <source>
        <strain evidence="16">ET15</strain>
        <strain evidence="15">ET37</strain>
    </source>
</reference>
<gene>
    <name evidence="15" type="ORF">QVN81_05565</name>
    <name evidence="16" type="ORF">QVN84_08260</name>
</gene>
<dbReference type="EMBL" id="JAUEIF010000006">
    <property type="protein sequence ID" value="MDN0025510.1"/>
    <property type="molecule type" value="Genomic_DNA"/>
</dbReference>
<keyword evidence="4 12" id="KW-0347">Helicase</keyword>
<feature type="binding site" evidence="12">
    <location>
        <begin position="27"/>
        <end position="34"/>
    </location>
    <ligand>
        <name>ATP</name>
        <dbReference type="ChEBI" id="CHEBI:30616"/>
    </ligand>
</feature>
<protein>
    <recommendedName>
        <fullName evidence="9">DNA 3'-5' helicase</fullName>
        <ecNumber evidence="9">5.6.2.4</ecNumber>
    </recommendedName>
    <alternativeName>
        <fullName evidence="10">DNA 3'-5' helicase II</fullName>
    </alternativeName>
</protein>
<dbReference type="Proteomes" id="UP001167831">
    <property type="component" value="Unassembled WGS sequence"/>
</dbReference>
<dbReference type="InterPro" id="IPR013986">
    <property type="entry name" value="DExx_box_DNA_helicase_dom_sf"/>
</dbReference>
<dbReference type="EMBL" id="JAUEIE010000004">
    <property type="protein sequence ID" value="MDN0022493.1"/>
    <property type="molecule type" value="Genomic_DNA"/>
</dbReference>
<comment type="similarity">
    <text evidence="1">Belongs to the helicase family. UvrD subfamily.</text>
</comment>
<dbReference type="CDD" id="cd18807">
    <property type="entry name" value="SF1_C_UvrD"/>
    <property type="match status" value="1"/>
</dbReference>
<dbReference type="GO" id="GO:0043138">
    <property type="term" value="F:3'-5' DNA helicase activity"/>
    <property type="evidence" value="ECO:0007669"/>
    <property type="project" value="UniProtKB-EC"/>
</dbReference>
<feature type="domain" description="UvrD-like helicase ATP-binding" evidence="13">
    <location>
        <begin position="6"/>
        <end position="281"/>
    </location>
</feature>
<dbReference type="GO" id="GO:0000725">
    <property type="term" value="P:recombinational repair"/>
    <property type="evidence" value="ECO:0007669"/>
    <property type="project" value="TreeGrafter"/>
</dbReference>
<keyword evidence="16" id="KW-0540">Nuclease</keyword>
<dbReference type="GO" id="GO:0003677">
    <property type="term" value="F:DNA binding"/>
    <property type="evidence" value="ECO:0007669"/>
    <property type="project" value="UniProtKB-KW"/>
</dbReference>
<dbReference type="Proteomes" id="UP001168478">
    <property type="component" value="Unassembled WGS sequence"/>
</dbReference>